<proteinExistence type="predicted"/>
<reference evidence="1" key="1">
    <citation type="journal article" date="2023" name="Plants (Basel)">
        <title>Genomic Analysis of Leptolyngbya boryana CZ1 Reveals Efficient Carbon Fixation Modules.</title>
        <authorList>
            <person name="Bai X."/>
            <person name="Wang H."/>
            <person name="Cheng W."/>
            <person name="Wang J."/>
            <person name="Ma M."/>
            <person name="Hu H."/>
            <person name="Song Z."/>
            <person name="Ma H."/>
            <person name="Fan Y."/>
            <person name="Du C."/>
            <person name="Xu J."/>
        </authorList>
    </citation>
    <scope>NUCLEOTIDE SEQUENCE</scope>
    <source>
        <strain evidence="1">CZ1</strain>
    </source>
</reference>
<gene>
    <name evidence="1" type="ORF">Q2T42_07995</name>
</gene>
<organism evidence="1">
    <name type="scientific">Leptolyngbya boryana CZ1</name>
    <dbReference type="NCBI Taxonomy" id="3060204"/>
    <lineage>
        <taxon>Bacteria</taxon>
        <taxon>Bacillati</taxon>
        <taxon>Cyanobacteriota</taxon>
        <taxon>Cyanophyceae</taxon>
        <taxon>Leptolyngbyales</taxon>
        <taxon>Leptolyngbyaceae</taxon>
        <taxon>Leptolyngbya group</taxon>
        <taxon>Leptolyngbya</taxon>
    </lineage>
</organism>
<dbReference type="AlphaFoldDB" id="A0AA96WZ26"/>
<protein>
    <submittedName>
        <fullName evidence="1">Uncharacterized protein</fullName>
    </submittedName>
</protein>
<accession>A0AA96WZ26</accession>
<evidence type="ECO:0000313" key="1">
    <source>
        <dbReference type="EMBL" id="WNZ47773.1"/>
    </source>
</evidence>
<name>A0AA96WZ26_LEPBY</name>
<dbReference type="RefSeq" id="WP_316428303.1">
    <property type="nucleotide sequence ID" value="NZ_CP130144.1"/>
</dbReference>
<reference evidence="1" key="2">
    <citation type="submission" date="2023-07" db="EMBL/GenBank/DDBJ databases">
        <authorList>
            <person name="Bai X.-H."/>
            <person name="Wang H.-H."/>
            <person name="Wang J."/>
            <person name="Ma M.-Y."/>
            <person name="Hu H.-H."/>
            <person name="Song Z.-L."/>
            <person name="Ma H.-G."/>
            <person name="Fan Y."/>
            <person name="Du C.-Y."/>
            <person name="Xu J.-C."/>
        </authorList>
    </citation>
    <scope>NUCLEOTIDE SEQUENCE</scope>
    <source>
        <strain evidence="1">CZ1</strain>
    </source>
</reference>
<dbReference type="EMBL" id="CP130144">
    <property type="protein sequence ID" value="WNZ47773.1"/>
    <property type="molecule type" value="Genomic_DNA"/>
</dbReference>
<sequence>MSKQSIWCDRSSQEARSRFNAATTIALLSNRINKKIFFST</sequence>